<keyword evidence="2" id="KW-1185">Reference proteome</keyword>
<gene>
    <name evidence="1" type="ORF">CAL65_06885</name>
</gene>
<evidence type="ECO:0008006" key="3">
    <source>
        <dbReference type="Google" id="ProtNLM"/>
    </source>
</evidence>
<name>A0A3E0X186_9GAMM</name>
<reference evidence="2" key="1">
    <citation type="submission" date="2017-05" db="EMBL/GenBank/DDBJ databases">
        <authorList>
            <person name="Sharma S."/>
            <person name="Sidhu C."/>
            <person name="Pinnaka A.K."/>
        </authorList>
    </citation>
    <scope>NUCLEOTIDE SEQUENCE [LARGE SCALE GENOMIC DNA]</scope>
    <source>
        <strain evidence="2">AK93</strain>
    </source>
</reference>
<sequence length="419" mass="46777">MVPFMENEPVPARLAGRNSKDITMDTAVKQAWTGITCLEEWNRDRDTHGLDVVLLTHPRDDTDLVRLFPWSGHFTTDYRRALLRHLRPMMGEVIETPRLNVGLLFATCLAEDMINPDTRRWCREMLAMEALPALRRTGARYVCLGGLTASLTGYGRRLQGVADELGLTITTGHSSTTVSVYRTYARACQELELEPNRGRMVVLGLGSVGSGFVRLVLQQKEVPKSIVLVDRPNRVAHLEKLAAEFRNIADIDISIETSTKDGEIKPDSACYNCDYLISAISSWNIIDIDRIAPGTVLVDDSQPNCWSRDAAWERCKTRLDIAPCEAGLIDCSSIGYRAHFPFEFADHGPSGSRTAWCCLTEGMMLALDSTLEPTIGEPTAERVAKFNEAFDRLKFTAAALQCEGRRLPVDELRAAFPRR</sequence>
<accession>A0A3E0X186</accession>
<dbReference type="EMBL" id="NFZW01000005">
    <property type="protein sequence ID" value="RFA38056.1"/>
    <property type="molecule type" value="Genomic_DNA"/>
</dbReference>
<dbReference type="Proteomes" id="UP000256763">
    <property type="component" value="Unassembled WGS sequence"/>
</dbReference>
<dbReference type="AlphaFoldDB" id="A0A3E0X186"/>
<organism evidence="1 2">
    <name type="scientific">Alkalilimnicola ehrlichii</name>
    <dbReference type="NCBI Taxonomy" id="351052"/>
    <lineage>
        <taxon>Bacteria</taxon>
        <taxon>Pseudomonadati</taxon>
        <taxon>Pseudomonadota</taxon>
        <taxon>Gammaproteobacteria</taxon>
        <taxon>Chromatiales</taxon>
        <taxon>Ectothiorhodospiraceae</taxon>
        <taxon>Alkalilimnicola</taxon>
    </lineage>
</organism>
<protein>
    <recommendedName>
        <fullName evidence="3">Quinate/shikimate 5-dehydrogenase/glutamyl-tRNA reductase domain-containing protein</fullName>
    </recommendedName>
</protein>
<proteinExistence type="predicted"/>
<evidence type="ECO:0000313" key="2">
    <source>
        <dbReference type="Proteomes" id="UP000256763"/>
    </source>
</evidence>
<comment type="caution">
    <text evidence="1">The sequence shown here is derived from an EMBL/GenBank/DDBJ whole genome shotgun (WGS) entry which is preliminary data.</text>
</comment>
<evidence type="ECO:0000313" key="1">
    <source>
        <dbReference type="EMBL" id="RFA38056.1"/>
    </source>
</evidence>
<dbReference type="Gene3D" id="3.40.50.720">
    <property type="entry name" value="NAD(P)-binding Rossmann-like Domain"/>
    <property type="match status" value="1"/>
</dbReference>